<evidence type="ECO:0000313" key="4">
    <source>
        <dbReference type="Proteomes" id="UP000480178"/>
    </source>
</evidence>
<dbReference type="KEGG" id="rhoz:GXP67_29640"/>
<dbReference type="RefSeq" id="WP_162446495.1">
    <property type="nucleotide sequence ID" value="NZ_CP048222.1"/>
</dbReference>
<dbReference type="GO" id="GO:0009279">
    <property type="term" value="C:cell outer membrane"/>
    <property type="evidence" value="ECO:0007669"/>
    <property type="project" value="TreeGrafter"/>
</dbReference>
<feature type="region of interest" description="Disordered" evidence="1">
    <location>
        <begin position="1"/>
        <end position="23"/>
    </location>
</feature>
<feature type="compositionally biased region" description="Basic and acidic residues" evidence="1">
    <location>
        <begin position="780"/>
        <end position="789"/>
    </location>
</feature>
<dbReference type="Pfam" id="PF19838">
    <property type="entry name" value="LptD_2"/>
    <property type="match status" value="1"/>
</dbReference>
<dbReference type="InterPro" id="IPR050218">
    <property type="entry name" value="LptD"/>
</dbReference>
<reference evidence="3 4" key="1">
    <citation type="submission" date="2020-01" db="EMBL/GenBank/DDBJ databases">
        <authorList>
            <person name="Kim M.K."/>
        </authorList>
    </citation>
    <scope>NUCLEOTIDE SEQUENCE [LARGE SCALE GENOMIC DNA]</scope>
    <source>
        <strain evidence="3 4">172606-1</strain>
    </source>
</reference>
<dbReference type="PANTHER" id="PTHR30189:SF1">
    <property type="entry name" value="LPS-ASSEMBLY PROTEIN LPTD"/>
    <property type="match status" value="1"/>
</dbReference>
<evidence type="ECO:0000256" key="1">
    <source>
        <dbReference type="SAM" id="MobiDB-lite"/>
    </source>
</evidence>
<gene>
    <name evidence="3" type="ORF">GXP67_29640</name>
</gene>
<proteinExistence type="predicted"/>
<feature type="compositionally biased region" description="Polar residues" evidence="1">
    <location>
        <begin position="1"/>
        <end position="12"/>
    </location>
</feature>
<accession>A0A6C0GR22</accession>
<dbReference type="AlphaFoldDB" id="A0A6C0GR22"/>
<dbReference type="EMBL" id="CP048222">
    <property type="protein sequence ID" value="QHT70518.1"/>
    <property type="molecule type" value="Genomic_DNA"/>
</dbReference>
<dbReference type="PANTHER" id="PTHR30189">
    <property type="entry name" value="LPS-ASSEMBLY PROTEIN"/>
    <property type="match status" value="1"/>
</dbReference>
<protein>
    <submittedName>
        <fullName evidence="3">LPS-assembly protein LptD</fullName>
    </submittedName>
</protein>
<name>A0A6C0GR22_9BACT</name>
<dbReference type="InterPro" id="IPR045659">
    <property type="entry name" value="LptD_2"/>
</dbReference>
<keyword evidence="4" id="KW-1185">Reference proteome</keyword>
<evidence type="ECO:0000313" key="3">
    <source>
        <dbReference type="EMBL" id="QHT70518.1"/>
    </source>
</evidence>
<feature type="region of interest" description="Disordered" evidence="1">
    <location>
        <begin position="759"/>
        <end position="789"/>
    </location>
</feature>
<feature type="domain" description="LPS-assembly protein LptD central" evidence="2">
    <location>
        <begin position="191"/>
        <end position="717"/>
    </location>
</feature>
<sequence length="918" mass="103923">MLSSSAQAQIGNRRNRLPNRDSLAVRQDTVKVSADTLRQTGDIETTINYTAKDSIITDVASQITKLYTDAKVTYGEITLEAAYMEVDMRNNQVYAKGVPDSTGKDMGTPKFKNGQEEYEAKEIRYNFKTKRGVIGQVVTQQGEGFIHGTTVKKDPENNMYVGNGLYTTCNLQHPHFHIKANKIKVVHEKQVVTGPFNLVINDVPTPLGFAFGVFPFIKKKPNGTSGIIFPVYGEEPRERGFFLRNGGYYWAMSERMNMSFLGEIYSRGGWGLNLQSQYRQIYRYGGNLDLRYNRRRAGDEGFQSIAEDFWITWSHTPENRGGTGRFSASVNAGTSKYNQRNAYVSGGTQDLSRQITPVFNSNISYSNQAFKGAVTYGVNFRHDMNTQTGIMNLTLPDINLAVTRIYPFKRQNSTKKAWYETIGFSYNFNGSNRLTNTPQTLASSFSGLKIANASKQSSDIVAFNPSNLDELLRRAQIGARHSIPISMSLKLFKYFSVNPSFSYNETWYPQKLTYTYLAPEIPQDGEGFVRIDTSRGFHRSYSYTASTGLTTNIYGMFYFKNKNRRLEAIRHRMIPSVSLSYAPDFSRDRYGFYQNLQLRRSYENNPQYSFPYNLDPLNNPQYFSPISRFASGQFSPPGIGESGNIGFSLNNTFEAKLRPKSDSAGAKSEKVSILDNFNISSSYNLAADSLNLSPFNISARTKILKTDVNFGMVVDPYLTQMVQLDNGQKVARKVNEFAWNNGKGLGQITSANMYFSKSFSPGSDKKKKTDADTDTETTTDDERSTEEQDAIKQINANRDKYVDFNIPWTLSFSYSLNYSKRGFEKAVVSQTLSFNGDLKLTEKWKIAINSGYDFVGGGIINTTSINIHRDLHCWEMVASWIPFGPYQSYTFDIRVRASLLQDLKLSRRRTWSDRTTTN</sequence>
<dbReference type="GO" id="GO:1990351">
    <property type="term" value="C:transporter complex"/>
    <property type="evidence" value="ECO:0007669"/>
    <property type="project" value="TreeGrafter"/>
</dbReference>
<evidence type="ECO:0000259" key="2">
    <source>
        <dbReference type="Pfam" id="PF19838"/>
    </source>
</evidence>
<organism evidence="3 4">
    <name type="scientific">Rhodocytophaga rosea</name>
    <dbReference type="NCBI Taxonomy" id="2704465"/>
    <lineage>
        <taxon>Bacteria</taxon>
        <taxon>Pseudomonadati</taxon>
        <taxon>Bacteroidota</taxon>
        <taxon>Cytophagia</taxon>
        <taxon>Cytophagales</taxon>
        <taxon>Rhodocytophagaceae</taxon>
        <taxon>Rhodocytophaga</taxon>
    </lineage>
</organism>
<dbReference type="Proteomes" id="UP000480178">
    <property type="component" value="Chromosome"/>
</dbReference>